<evidence type="ECO:0000313" key="3">
    <source>
        <dbReference type="EMBL" id="CAF1404977.1"/>
    </source>
</evidence>
<accession>A0A814QGW5</accession>
<comment type="caution">
    <text evidence="2">The sequence shown here is derived from an EMBL/GenBank/DDBJ whole genome shotgun (WGS) entry which is preliminary data.</text>
</comment>
<reference evidence="2" key="1">
    <citation type="submission" date="2021-02" db="EMBL/GenBank/DDBJ databases">
        <authorList>
            <person name="Nowell W R."/>
        </authorList>
    </citation>
    <scope>NUCLEOTIDE SEQUENCE</scope>
</reference>
<organism evidence="2 5">
    <name type="scientific">Adineta steineri</name>
    <dbReference type="NCBI Taxonomy" id="433720"/>
    <lineage>
        <taxon>Eukaryota</taxon>
        <taxon>Metazoa</taxon>
        <taxon>Spiralia</taxon>
        <taxon>Gnathifera</taxon>
        <taxon>Rotifera</taxon>
        <taxon>Eurotatoria</taxon>
        <taxon>Bdelloidea</taxon>
        <taxon>Adinetida</taxon>
        <taxon>Adinetidae</taxon>
        <taxon>Adineta</taxon>
    </lineage>
</organism>
<protein>
    <recommendedName>
        <fullName evidence="1">F-box domain-containing protein</fullName>
    </recommendedName>
</protein>
<dbReference type="EMBL" id="CAJNOM010000380">
    <property type="protein sequence ID" value="CAF1404977.1"/>
    <property type="molecule type" value="Genomic_DNA"/>
</dbReference>
<name>A0A814QGW5_9BILA</name>
<keyword evidence="4" id="KW-1185">Reference proteome</keyword>
<dbReference type="Proteomes" id="UP000663877">
    <property type="component" value="Unassembled WGS sequence"/>
</dbReference>
<gene>
    <name evidence="2" type="ORF">BJG266_LOCUS22424</name>
    <name evidence="3" type="ORF">QVE165_LOCUS37048</name>
</gene>
<dbReference type="AlphaFoldDB" id="A0A814QGW5"/>
<evidence type="ECO:0000313" key="5">
    <source>
        <dbReference type="Proteomes" id="UP000663877"/>
    </source>
</evidence>
<evidence type="ECO:0000259" key="1">
    <source>
        <dbReference type="PROSITE" id="PS50181"/>
    </source>
</evidence>
<evidence type="ECO:0000313" key="4">
    <source>
        <dbReference type="Proteomes" id="UP000663832"/>
    </source>
</evidence>
<dbReference type="InterPro" id="IPR001810">
    <property type="entry name" value="F-box_dom"/>
</dbReference>
<dbReference type="OrthoDB" id="10000372at2759"/>
<feature type="domain" description="F-box" evidence="1">
    <location>
        <begin position="1"/>
        <end position="48"/>
    </location>
</feature>
<dbReference type="PROSITE" id="PS50181">
    <property type="entry name" value="FBOX"/>
    <property type="match status" value="1"/>
</dbReference>
<dbReference type="EMBL" id="CAJNOI010000141">
    <property type="protein sequence ID" value="CAF1120433.1"/>
    <property type="molecule type" value="Genomic_DNA"/>
</dbReference>
<dbReference type="Proteomes" id="UP000663832">
    <property type="component" value="Unassembled WGS sequence"/>
</dbReference>
<evidence type="ECO:0000313" key="2">
    <source>
        <dbReference type="EMBL" id="CAF1120433.1"/>
    </source>
</evidence>
<proteinExistence type="predicted"/>
<sequence>MEYLPDELFLIIFCYLSKLDIVCAFNNLNYRFQQLTNPYLFNIDFTQKNNINYRTIYSFINEILPSQGHNIRILTLQIGQQQRLFQSHIHQLTNLTCLTLKSDETYKLNSTDELYQFLANILSLKTLNKLSISKGRKALESNKHFRII</sequence>